<dbReference type="InterPro" id="IPR024655">
    <property type="entry name" value="Asl1_glyco_hydro_catalytic"/>
</dbReference>
<dbReference type="InterPro" id="IPR051923">
    <property type="entry name" value="Glycosyl_Hydrolase_39"/>
</dbReference>
<dbReference type="PANTHER" id="PTHR12631:SF10">
    <property type="entry name" value="BETA-XYLOSIDASE-LIKE PROTEIN-RELATED"/>
    <property type="match status" value="1"/>
</dbReference>
<dbReference type="GO" id="GO:0004553">
    <property type="term" value="F:hydrolase activity, hydrolyzing O-glycosyl compounds"/>
    <property type="evidence" value="ECO:0007669"/>
    <property type="project" value="TreeGrafter"/>
</dbReference>
<comment type="caution">
    <text evidence="2">The sequence shown here is derived from an EMBL/GenBank/DDBJ whole genome shotgun (WGS) entry which is preliminary data.</text>
</comment>
<protein>
    <submittedName>
        <fullName evidence="2">Cellulase family glycosylhydrolase</fullName>
    </submittedName>
</protein>
<keyword evidence="2" id="KW-0378">Hydrolase</keyword>
<name>A0A556QSG9_9BACT</name>
<dbReference type="AlphaFoldDB" id="A0A556QSG9"/>
<sequence>MRITAPLRGVLAGFTPLAVLSSLLFITPALNAAPVAMEKFGLCVRPQSVSDPAAYCDQLIASGVKWVRISPEWGSIETSKNTYDSAYLTKLDGIVDRLHDGGVNVLWILCYTAPWASSQPTLAWPHITRRKPANWADWESYVSFITARYNGKISHWEVWNEPDLIGFWEDSVADYYTLLQKAHAKVKLTNPSNTVLLGGLALYDGTADSYGLGTFFDSLMALGAINYFDVTNYHAYGDYARHVKLHQGMLDVINKYGIQNKPIWITETGYTTYGNTSLESAKADRVDQIHTGNLGWSDVSRYFWYCHSNPVITPPNPQEENFGLTSNDLTPFKAFRHYQALDGAQTDFAKQAAYPSQAGTLHTLLYVPTTSGDGSYVTPSGDDRVIAATRYMYYRVNDGWLYDGNSGLDRTAYVDVTFLDTGSGNFTLQYDGTANAYQSVSTVRTNTGLWKTVTFTLNDVKFANRQNNSADFRFSAGSTGLTVRNVTVHKSFNPGSVILQTTPAYKLIDYVIDPNSANEAYNPVAIQGGVECRSITGNNKYFYFRVSDALARTGDTAINVSIRFWDAGTDNLALQYNAISSTHKTISITKTNTNAWRTVTLSITDAQFANAQSYFSDFRITNGLDGTAEYVSRIDVTVLNQAWAVLGTTPDYKRLHYVMTASGEAANVVATIGGLECRSITASNKYLYFRADDDLAGSGNTDVSIAITFWDAGTDKLTLHYNAVGNAYKGVNITKTNTNAWRTVTVNVTDASFTNAQNYSADFRIGNGYDTGPTEYVRRVELTVNN</sequence>
<gene>
    <name evidence="2" type="ORF">FPL22_09960</name>
</gene>
<dbReference type="PANTHER" id="PTHR12631">
    <property type="entry name" value="ALPHA-L-IDURONIDASE"/>
    <property type="match status" value="1"/>
</dbReference>
<dbReference type="Proteomes" id="UP000315648">
    <property type="component" value="Unassembled WGS sequence"/>
</dbReference>
<dbReference type="InterPro" id="IPR017853">
    <property type="entry name" value="GH"/>
</dbReference>
<accession>A0A556QSG9</accession>
<dbReference type="OrthoDB" id="187633at2"/>
<dbReference type="EMBL" id="VMBG01000001">
    <property type="protein sequence ID" value="TSJ79586.1"/>
    <property type="molecule type" value="Genomic_DNA"/>
</dbReference>
<feature type="domain" description="Asl1-like glycosyl hydrolase catalytic" evidence="1">
    <location>
        <begin position="159"/>
        <end position="308"/>
    </location>
</feature>
<keyword evidence="3" id="KW-1185">Reference proteome</keyword>
<dbReference type="Gene3D" id="3.20.20.80">
    <property type="entry name" value="Glycosidases"/>
    <property type="match status" value="1"/>
</dbReference>
<reference evidence="2 3" key="1">
    <citation type="submission" date="2019-07" db="EMBL/GenBank/DDBJ databases">
        <title>Description of 53C-WASEF.</title>
        <authorList>
            <person name="Pitt A."/>
            <person name="Hahn M.W."/>
        </authorList>
    </citation>
    <scope>NUCLEOTIDE SEQUENCE [LARGE SCALE GENOMIC DNA]</scope>
    <source>
        <strain evidence="2 3">53C-WASEF</strain>
    </source>
</reference>
<dbReference type="Pfam" id="PF11790">
    <property type="entry name" value="Glyco_hydro_cc"/>
    <property type="match status" value="1"/>
</dbReference>
<dbReference type="RefSeq" id="WP_144230127.1">
    <property type="nucleotide sequence ID" value="NZ_CBCRVV010000012.1"/>
</dbReference>
<dbReference type="SUPFAM" id="SSF51445">
    <property type="entry name" value="(Trans)glycosidases"/>
    <property type="match status" value="1"/>
</dbReference>
<evidence type="ECO:0000313" key="3">
    <source>
        <dbReference type="Proteomes" id="UP000315648"/>
    </source>
</evidence>
<organism evidence="2 3">
    <name type="scientific">Rariglobus hedericola</name>
    <dbReference type="NCBI Taxonomy" id="2597822"/>
    <lineage>
        <taxon>Bacteria</taxon>
        <taxon>Pseudomonadati</taxon>
        <taxon>Verrucomicrobiota</taxon>
        <taxon>Opitutia</taxon>
        <taxon>Opitutales</taxon>
        <taxon>Opitutaceae</taxon>
        <taxon>Rariglobus</taxon>
    </lineage>
</organism>
<evidence type="ECO:0000259" key="1">
    <source>
        <dbReference type="Pfam" id="PF11790"/>
    </source>
</evidence>
<evidence type="ECO:0000313" key="2">
    <source>
        <dbReference type="EMBL" id="TSJ79586.1"/>
    </source>
</evidence>
<proteinExistence type="predicted"/>